<name>A0A9P6J639_9FUNG</name>
<organism evidence="3 4">
    <name type="scientific">Modicella reniformis</name>
    <dbReference type="NCBI Taxonomy" id="1440133"/>
    <lineage>
        <taxon>Eukaryota</taxon>
        <taxon>Fungi</taxon>
        <taxon>Fungi incertae sedis</taxon>
        <taxon>Mucoromycota</taxon>
        <taxon>Mortierellomycotina</taxon>
        <taxon>Mortierellomycetes</taxon>
        <taxon>Mortierellales</taxon>
        <taxon>Mortierellaceae</taxon>
        <taxon>Modicella</taxon>
    </lineage>
</organism>
<keyword evidence="2" id="KW-1133">Transmembrane helix</keyword>
<comment type="caution">
    <text evidence="3">The sequence shown here is derived from an EMBL/GenBank/DDBJ whole genome shotgun (WGS) entry which is preliminary data.</text>
</comment>
<keyword evidence="2" id="KW-0472">Membrane</keyword>
<evidence type="ECO:0000256" key="2">
    <source>
        <dbReference type="SAM" id="Phobius"/>
    </source>
</evidence>
<evidence type="ECO:0000313" key="3">
    <source>
        <dbReference type="EMBL" id="KAF9963307.1"/>
    </source>
</evidence>
<feature type="region of interest" description="Disordered" evidence="1">
    <location>
        <begin position="70"/>
        <end position="105"/>
    </location>
</feature>
<keyword evidence="2" id="KW-0812">Transmembrane</keyword>
<dbReference type="AlphaFoldDB" id="A0A9P6J639"/>
<feature type="transmembrane region" description="Helical" evidence="2">
    <location>
        <begin position="196"/>
        <end position="214"/>
    </location>
</feature>
<dbReference type="Proteomes" id="UP000749646">
    <property type="component" value="Unassembled WGS sequence"/>
</dbReference>
<feature type="region of interest" description="Disordered" evidence="1">
    <location>
        <begin position="1"/>
        <end position="36"/>
    </location>
</feature>
<evidence type="ECO:0008006" key="5">
    <source>
        <dbReference type="Google" id="ProtNLM"/>
    </source>
</evidence>
<keyword evidence="4" id="KW-1185">Reference proteome</keyword>
<feature type="transmembrane region" description="Helical" evidence="2">
    <location>
        <begin position="107"/>
        <end position="131"/>
    </location>
</feature>
<feature type="transmembrane region" description="Helical" evidence="2">
    <location>
        <begin position="260"/>
        <end position="283"/>
    </location>
</feature>
<evidence type="ECO:0000313" key="4">
    <source>
        <dbReference type="Proteomes" id="UP000749646"/>
    </source>
</evidence>
<evidence type="ECO:0000256" key="1">
    <source>
        <dbReference type="SAM" id="MobiDB-lite"/>
    </source>
</evidence>
<proteinExistence type="predicted"/>
<reference evidence="3" key="1">
    <citation type="journal article" date="2020" name="Fungal Divers.">
        <title>Resolving the Mortierellaceae phylogeny through synthesis of multi-gene phylogenetics and phylogenomics.</title>
        <authorList>
            <person name="Vandepol N."/>
            <person name="Liber J."/>
            <person name="Desiro A."/>
            <person name="Na H."/>
            <person name="Kennedy M."/>
            <person name="Barry K."/>
            <person name="Grigoriev I.V."/>
            <person name="Miller A.N."/>
            <person name="O'Donnell K."/>
            <person name="Stajich J.E."/>
            <person name="Bonito G."/>
        </authorList>
    </citation>
    <scope>NUCLEOTIDE SEQUENCE</scope>
    <source>
        <strain evidence="3">MES-2147</strain>
    </source>
</reference>
<protein>
    <recommendedName>
        <fullName evidence="5">Transmembrane protein</fullName>
    </recommendedName>
</protein>
<accession>A0A9P6J639</accession>
<sequence length="303" mass="34476">MLKRSSQLQLVNYSHGNPYKPKCGSRESSQVWPDEKLAHKRGSIGIDISDSEKSKLQELFNKRKARHVRDGSGLSNADEEAVDVYRRDEDDDDGEDRKWPNQPSGPVPLGLMTGLICTFMLMYNGVLSAFVFQASRYPQATNAPVFVLSILFIFTTVLALFGYVVSMAVSRSSSQANPSSYTGSLSRLLFKAFHSLYFFTSVLTCACMLGWLGLNKTQTGSRNHMFLQSEANPVTYVMTFESLLNQDPVNPNMWRLDPGLWVAAFVGIWIFQMYFWVCLVAFGRKNERIQMWRWKKLGELEKQ</sequence>
<feature type="compositionally biased region" description="Polar residues" evidence="1">
    <location>
        <begin position="1"/>
        <end position="15"/>
    </location>
</feature>
<dbReference type="OrthoDB" id="2445411at2759"/>
<feature type="transmembrane region" description="Helical" evidence="2">
    <location>
        <begin position="143"/>
        <end position="165"/>
    </location>
</feature>
<dbReference type="EMBL" id="JAAAHW010006304">
    <property type="protein sequence ID" value="KAF9963307.1"/>
    <property type="molecule type" value="Genomic_DNA"/>
</dbReference>
<gene>
    <name evidence="3" type="ORF">BGZ65_004539</name>
</gene>